<keyword evidence="2" id="KW-1185">Reference proteome</keyword>
<dbReference type="Proteomes" id="UP000024635">
    <property type="component" value="Unassembled WGS sequence"/>
</dbReference>
<proteinExistence type="predicted"/>
<gene>
    <name evidence="1" type="primary">Acey_s0303.g1887</name>
    <name evidence="1" type="ORF">Y032_0303g1887</name>
</gene>
<protein>
    <submittedName>
        <fullName evidence="1">Uncharacterized protein</fullName>
    </submittedName>
</protein>
<organism evidence="1 2">
    <name type="scientific">Ancylostoma ceylanicum</name>
    <dbReference type="NCBI Taxonomy" id="53326"/>
    <lineage>
        <taxon>Eukaryota</taxon>
        <taxon>Metazoa</taxon>
        <taxon>Ecdysozoa</taxon>
        <taxon>Nematoda</taxon>
        <taxon>Chromadorea</taxon>
        <taxon>Rhabditida</taxon>
        <taxon>Rhabditina</taxon>
        <taxon>Rhabditomorpha</taxon>
        <taxon>Strongyloidea</taxon>
        <taxon>Ancylostomatidae</taxon>
        <taxon>Ancylostomatinae</taxon>
        <taxon>Ancylostoma</taxon>
    </lineage>
</organism>
<dbReference type="AlphaFoldDB" id="A0A016S3X3"/>
<evidence type="ECO:0000313" key="2">
    <source>
        <dbReference type="Proteomes" id="UP000024635"/>
    </source>
</evidence>
<evidence type="ECO:0000313" key="1">
    <source>
        <dbReference type="EMBL" id="EYB85161.1"/>
    </source>
</evidence>
<accession>A0A016S3X3</accession>
<name>A0A016S3X3_9BILA</name>
<comment type="caution">
    <text evidence="1">The sequence shown here is derived from an EMBL/GenBank/DDBJ whole genome shotgun (WGS) entry which is preliminary data.</text>
</comment>
<sequence>MRIHPFHYRLSLSDQFPLHNNSGSTLCPLCVISRQETTGSVFSRQEMSTWMDELYWIEEWIKTSGNVCNGVCVFPTTVNYIGCGS</sequence>
<dbReference type="EMBL" id="JARK01001639">
    <property type="protein sequence ID" value="EYB85161.1"/>
    <property type="molecule type" value="Genomic_DNA"/>
</dbReference>
<reference evidence="2" key="1">
    <citation type="journal article" date="2015" name="Nat. Genet.">
        <title>The genome and transcriptome of the zoonotic hookworm Ancylostoma ceylanicum identify infection-specific gene families.</title>
        <authorList>
            <person name="Schwarz E.M."/>
            <person name="Hu Y."/>
            <person name="Antoshechkin I."/>
            <person name="Miller M.M."/>
            <person name="Sternberg P.W."/>
            <person name="Aroian R.V."/>
        </authorList>
    </citation>
    <scope>NUCLEOTIDE SEQUENCE</scope>
    <source>
        <strain evidence="2">HY135</strain>
    </source>
</reference>